<name>A0A9P8ICS1_9PEZI</name>
<evidence type="ECO:0000313" key="4">
    <source>
        <dbReference type="EMBL" id="KAH0545133.1"/>
    </source>
</evidence>
<dbReference type="EMBL" id="JAGHQL010000009">
    <property type="protein sequence ID" value="KAH0545133.1"/>
    <property type="molecule type" value="Genomic_DNA"/>
</dbReference>
<dbReference type="OrthoDB" id="21214at2759"/>
<comment type="similarity">
    <text evidence="1">Belongs to the SIKE family.</text>
</comment>
<dbReference type="AlphaFoldDB" id="A0A9P8ICS1"/>
<proteinExistence type="inferred from homology"/>
<accession>A0A9P8ICS1</accession>
<evidence type="ECO:0000256" key="3">
    <source>
        <dbReference type="SAM" id="MobiDB-lite"/>
    </source>
</evidence>
<evidence type="ECO:0000313" key="5">
    <source>
        <dbReference type="Proteomes" id="UP000698800"/>
    </source>
</evidence>
<evidence type="ECO:0000256" key="2">
    <source>
        <dbReference type="ARBA" id="ARBA00023054"/>
    </source>
</evidence>
<dbReference type="Pfam" id="PF05769">
    <property type="entry name" value="SIKE"/>
    <property type="match status" value="1"/>
</dbReference>
<evidence type="ECO:0000256" key="1">
    <source>
        <dbReference type="ARBA" id="ARBA00005537"/>
    </source>
</evidence>
<gene>
    <name evidence="4" type="ORF">FGG08_000745</name>
</gene>
<dbReference type="InterPro" id="IPR008555">
    <property type="entry name" value="SIKE"/>
</dbReference>
<sequence length="258" mass="28780">MSMFPSFLEQGPNTPLPRQAPSPTQQGQPHVTNGIQGGMVNVFPTAAGHQLDLNHLWNHVQELSGLLERNRESSQSIVRRVGEIRERAAVEGANPLLKEINGELNGRLSIFIHRAQGMDQLTEPAPSNASLTSTISHLREENTSLHAENTDLSHLLVDYETVLEKTLEQLRLYAHEHTMATMSLHRHYATQLAAERAECLELRQQIAEFQARLAGMVGLLREAYAFEEGEVETLGDIEGLRSENRTLRIALGLEKEGE</sequence>
<keyword evidence="5" id="KW-1185">Reference proteome</keyword>
<keyword evidence="2" id="KW-0175">Coiled coil</keyword>
<dbReference type="PANTHER" id="PTHR39472:SF1">
    <property type="entry name" value="EXPRESSED PROTEIN"/>
    <property type="match status" value="1"/>
</dbReference>
<dbReference type="PANTHER" id="PTHR39472">
    <property type="entry name" value="EXPRESSED PROTEIN"/>
    <property type="match status" value="1"/>
</dbReference>
<comment type="caution">
    <text evidence="4">The sequence shown here is derived from an EMBL/GenBank/DDBJ whole genome shotgun (WGS) entry which is preliminary data.</text>
</comment>
<dbReference type="Proteomes" id="UP000698800">
    <property type="component" value="Unassembled WGS sequence"/>
</dbReference>
<feature type="compositionally biased region" description="Polar residues" evidence="3">
    <location>
        <begin position="21"/>
        <end position="34"/>
    </location>
</feature>
<reference evidence="4" key="1">
    <citation type="submission" date="2021-03" db="EMBL/GenBank/DDBJ databases">
        <title>Comparative genomics and phylogenomic investigation of the class Geoglossomycetes provide insights into ecological specialization and systematics.</title>
        <authorList>
            <person name="Melie T."/>
            <person name="Pirro S."/>
            <person name="Miller A.N."/>
            <person name="Quandt A."/>
        </authorList>
    </citation>
    <scope>NUCLEOTIDE SEQUENCE</scope>
    <source>
        <strain evidence="4">GBOQ0MN5Z8</strain>
    </source>
</reference>
<feature type="region of interest" description="Disordered" evidence="3">
    <location>
        <begin position="1"/>
        <end position="37"/>
    </location>
</feature>
<organism evidence="4 5">
    <name type="scientific">Glutinoglossum americanum</name>
    <dbReference type="NCBI Taxonomy" id="1670608"/>
    <lineage>
        <taxon>Eukaryota</taxon>
        <taxon>Fungi</taxon>
        <taxon>Dikarya</taxon>
        <taxon>Ascomycota</taxon>
        <taxon>Pezizomycotina</taxon>
        <taxon>Geoglossomycetes</taxon>
        <taxon>Geoglossales</taxon>
        <taxon>Geoglossaceae</taxon>
        <taxon>Glutinoglossum</taxon>
    </lineage>
</organism>
<protein>
    <submittedName>
        <fullName evidence="4">Uncharacterized protein</fullName>
    </submittedName>
</protein>